<protein>
    <recommendedName>
        <fullName evidence="5">PPP4R2-domain-containing protein</fullName>
    </recommendedName>
</protein>
<dbReference type="GO" id="GO:0005737">
    <property type="term" value="C:cytoplasm"/>
    <property type="evidence" value="ECO:0007669"/>
    <property type="project" value="TreeGrafter"/>
</dbReference>
<feature type="compositionally biased region" description="Acidic residues" evidence="2">
    <location>
        <begin position="126"/>
        <end position="135"/>
    </location>
</feature>
<dbReference type="OrthoDB" id="3366819at2759"/>
<dbReference type="STRING" id="1684307.A0A316U115"/>
<sequence>MTGPTAVTPSPHDLPANFAYHPSYDEAISYIAESDDVSALESSQDIDWPTLKNAIKAKISDILAGFPENPEPLLHPAAVRSTTNGSSDASTSTSQGAATALASRFSSAASTSRNGRTGPGFADDSSSSDESDLLEDSNSALISGPSAGGEGDDSTNGVTSTFMAAKTRPPPERYGSWGRRLSKEETAREKLMVFGMLDEFDTSPPFTIQRLCELLLSPQSFVRSGPKFLSSLSRILAMTASHADFPPVSPGTAPTVANGVGAYDRTSGMVGPPSPNNEPIFSPIPFLRRASKEAEGDEAAAHLEGSVPPLHLDKDELMEGFSSTTSDHAAPLLSGASLGMAGGGAAAAGSFSPEPVSHAPPVTHTAQQPPIDSVDHASAMPPATTSSAGSTGSMHVPLGVPTGRVDELDQVTSSGAAMQSTGTSLNEEQATDAEAKGDGRETLHRMDGSGTVHPLSSTTTVPSAGESEEEARAMKRLRSRDSEQEANEVQE</sequence>
<feature type="compositionally biased region" description="Low complexity" evidence="2">
    <location>
        <begin position="81"/>
        <end position="113"/>
    </location>
</feature>
<proteinExistence type="inferred from homology"/>
<evidence type="ECO:0000256" key="1">
    <source>
        <dbReference type="ARBA" id="ARBA00009207"/>
    </source>
</evidence>
<feature type="region of interest" description="Disordered" evidence="2">
    <location>
        <begin position="73"/>
        <end position="177"/>
    </location>
</feature>
<feature type="compositionally biased region" description="Basic and acidic residues" evidence="2">
    <location>
        <begin position="433"/>
        <end position="447"/>
    </location>
</feature>
<dbReference type="EMBL" id="KZ819332">
    <property type="protein sequence ID" value="PWN19089.1"/>
    <property type="molecule type" value="Genomic_DNA"/>
</dbReference>
<reference evidence="3 4" key="1">
    <citation type="journal article" date="2018" name="Mol. Biol. Evol.">
        <title>Broad Genomic Sampling Reveals a Smut Pathogenic Ancestry of the Fungal Clade Ustilaginomycotina.</title>
        <authorList>
            <person name="Kijpornyongpan T."/>
            <person name="Mondo S.J."/>
            <person name="Barry K."/>
            <person name="Sandor L."/>
            <person name="Lee J."/>
            <person name="Lipzen A."/>
            <person name="Pangilinan J."/>
            <person name="LaButti K."/>
            <person name="Hainaut M."/>
            <person name="Henrissat B."/>
            <person name="Grigoriev I.V."/>
            <person name="Spatafora J.W."/>
            <person name="Aime M.C."/>
        </authorList>
    </citation>
    <scope>NUCLEOTIDE SEQUENCE [LARGE SCALE GENOMIC DNA]</scope>
    <source>
        <strain evidence="3 4">MCA 4718</strain>
    </source>
</reference>
<dbReference type="InterPro" id="IPR015267">
    <property type="entry name" value="PPP4R2"/>
</dbReference>
<organism evidence="3 4">
    <name type="scientific">Pseudomicrostroma glucosiphilum</name>
    <dbReference type="NCBI Taxonomy" id="1684307"/>
    <lineage>
        <taxon>Eukaryota</taxon>
        <taxon>Fungi</taxon>
        <taxon>Dikarya</taxon>
        <taxon>Basidiomycota</taxon>
        <taxon>Ustilaginomycotina</taxon>
        <taxon>Exobasidiomycetes</taxon>
        <taxon>Microstromatales</taxon>
        <taxon>Microstromatales incertae sedis</taxon>
        <taxon>Pseudomicrostroma</taxon>
    </lineage>
</organism>
<keyword evidence="4" id="KW-1185">Reference proteome</keyword>
<dbReference type="GeneID" id="37012934"/>
<evidence type="ECO:0008006" key="5">
    <source>
        <dbReference type="Google" id="ProtNLM"/>
    </source>
</evidence>
<evidence type="ECO:0000256" key="2">
    <source>
        <dbReference type="SAM" id="MobiDB-lite"/>
    </source>
</evidence>
<dbReference type="AlphaFoldDB" id="A0A316U115"/>
<evidence type="ECO:0000313" key="4">
    <source>
        <dbReference type="Proteomes" id="UP000245942"/>
    </source>
</evidence>
<name>A0A316U115_9BASI</name>
<dbReference type="PANTHER" id="PTHR16487">
    <property type="entry name" value="PPP4R2-RELATED PROTEIN"/>
    <property type="match status" value="1"/>
</dbReference>
<dbReference type="PANTHER" id="PTHR16487:SF0">
    <property type="entry name" value="PROTEIN PHOSPHATASE 4 REGULATORY SUBUNIT 2-RELATED"/>
    <property type="match status" value="1"/>
</dbReference>
<accession>A0A316U115</accession>
<feature type="region of interest" description="Disordered" evidence="2">
    <location>
        <begin position="341"/>
        <end position="491"/>
    </location>
</feature>
<feature type="compositionally biased region" description="Low complexity" evidence="2">
    <location>
        <begin position="377"/>
        <end position="394"/>
    </location>
</feature>
<dbReference type="GO" id="GO:0030289">
    <property type="term" value="C:protein phosphatase 4 complex"/>
    <property type="evidence" value="ECO:0007669"/>
    <property type="project" value="InterPro"/>
</dbReference>
<evidence type="ECO:0000313" key="3">
    <source>
        <dbReference type="EMBL" id="PWN19089.1"/>
    </source>
</evidence>
<feature type="compositionally biased region" description="Polar residues" evidence="2">
    <location>
        <begin position="410"/>
        <end position="428"/>
    </location>
</feature>
<dbReference type="RefSeq" id="XP_025346249.1">
    <property type="nucleotide sequence ID" value="XM_025491200.1"/>
</dbReference>
<gene>
    <name evidence="3" type="ORF">BCV69DRAFT_278297</name>
</gene>
<dbReference type="GO" id="GO:0005634">
    <property type="term" value="C:nucleus"/>
    <property type="evidence" value="ECO:0007669"/>
    <property type="project" value="TreeGrafter"/>
</dbReference>
<comment type="similarity">
    <text evidence="1">Belongs to the PPP4R2 family.</text>
</comment>
<dbReference type="Proteomes" id="UP000245942">
    <property type="component" value="Unassembled WGS sequence"/>
</dbReference>
<dbReference type="GO" id="GO:0019888">
    <property type="term" value="F:protein phosphatase regulator activity"/>
    <property type="evidence" value="ECO:0007669"/>
    <property type="project" value="InterPro"/>
</dbReference>